<dbReference type="EMBL" id="AYTS01000142">
    <property type="protein sequence ID" value="OOP55474.1"/>
    <property type="molecule type" value="Genomic_DNA"/>
</dbReference>
<dbReference type="STRING" id="1004156.AYP45_14600"/>
<dbReference type="Proteomes" id="UP000189681">
    <property type="component" value="Unassembled WGS sequence"/>
</dbReference>
<dbReference type="InterPro" id="IPR019270">
    <property type="entry name" value="DUF2283"/>
</dbReference>
<dbReference type="AlphaFoldDB" id="A0A1V4AQR8"/>
<dbReference type="Pfam" id="PF10049">
    <property type="entry name" value="DUF2283"/>
    <property type="match status" value="1"/>
</dbReference>
<evidence type="ECO:0008006" key="3">
    <source>
        <dbReference type="Google" id="ProtNLM"/>
    </source>
</evidence>
<comment type="caution">
    <text evidence="1">The sequence shown here is derived from an EMBL/GenBank/DDBJ whole genome shotgun (WGS) entry which is preliminary data.</text>
</comment>
<dbReference type="PANTHER" id="PTHR37029">
    <property type="entry name" value="SSR1768 PROTEIN"/>
    <property type="match status" value="1"/>
</dbReference>
<evidence type="ECO:0000313" key="2">
    <source>
        <dbReference type="Proteomes" id="UP000189681"/>
    </source>
</evidence>
<organism evidence="1 2">
    <name type="scientific">Candidatus Brocadia carolinensis</name>
    <dbReference type="NCBI Taxonomy" id="1004156"/>
    <lineage>
        <taxon>Bacteria</taxon>
        <taxon>Pseudomonadati</taxon>
        <taxon>Planctomycetota</taxon>
        <taxon>Candidatus Brocadiia</taxon>
        <taxon>Candidatus Brocadiales</taxon>
        <taxon>Candidatus Brocadiaceae</taxon>
        <taxon>Candidatus Brocadia</taxon>
    </lineage>
</organism>
<proteinExistence type="predicted"/>
<protein>
    <recommendedName>
        <fullName evidence="3">DUF2283 domain-containing protein</fullName>
    </recommendedName>
</protein>
<dbReference type="PANTHER" id="PTHR37029:SF1">
    <property type="entry name" value="SSR1768 PROTEIN"/>
    <property type="match status" value="1"/>
</dbReference>
<gene>
    <name evidence="1" type="ORF">AYP45_14600</name>
</gene>
<accession>A0A1V4AQR8</accession>
<sequence>MEKNPMEDFRVFYDENEDILYLAKEGQEAEAEELSPGVNAELDINGNLIGVEIFNASSLLKDVVKLIEKKTPECLTLFHIRSNYHYLEQQCHEKSHRSILA</sequence>
<reference evidence="1 2" key="1">
    <citation type="journal article" date="2017" name="Water Res.">
        <title>Discovery and metagenomic analysis of an anammox bacterial enrichment related to Candidatus "Brocadia caroliniensis" in a full-scale glycerol-fed nitritation-denitritation separate centrate treatment process.</title>
        <authorList>
            <person name="Park H."/>
            <person name="Brotto A.C."/>
            <person name="van Loosdrecht M.C."/>
            <person name="Chandran K."/>
        </authorList>
    </citation>
    <scope>NUCLEOTIDE SEQUENCE [LARGE SCALE GENOMIC DNA]</scope>
    <source>
        <strain evidence="1">26THWARD</strain>
    </source>
</reference>
<evidence type="ECO:0000313" key="1">
    <source>
        <dbReference type="EMBL" id="OOP55474.1"/>
    </source>
</evidence>
<name>A0A1V4AQR8_9BACT</name>